<comment type="caution">
    <text evidence="4">The sequence shown here is derived from an EMBL/GenBank/DDBJ whole genome shotgun (WGS) entry which is preliminary data.</text>
</comment>
<keyword evidence="3" id="KW-0560">Oxidoreductase</keyword>
<dbReference type="Pfam" id="PF00106">
    <property type="entry name" value="adh_short"/>
    <property type="match status" value="1"/>
</dbReference>
<evidence type="ECO:0008006" key="6">
    <source>
        <dbReference type="Google" id="ProtNLM"/>
    </source>
</evidence>
<protein>
    <recommendedName>
        <fullName evidence="6">NAD(P)-binding protein</fullName>
    </recommendedName>
</protein>
<dbReference type="AlphaFoldDB" id="A0AAV9GAZ8"/>
<organism evidence="4 5">
    <name type="scientific">Podospora aff. communis PSN243</name>
    <dbReference type="NCBI Taxonomy" id="3040156"/>
    <lineage>
        <taxon>Eukaryota</taxon>
        <taxon>Fungi</taxon>
        <taxon>Dikarya</taxon>
        <taxon>Ascomycota</taxon>
        <taxon>Pezizomycotina</taxon>
        <taxon>Sordariomycetes</taxon>
        <taxon>Sordariomycetidae</taxon>
        <taxon>Sordariales</taxon>
        <taxon>Podosporaceae</taxon>
        <taxon>Podospora</taxon>
    </lineage>
</organism>
<feature type="non-terminal residue" evidence="4">
    <location>
        <position position="1"/>
    </location>
</feature>
<comment type="similarity">
    <text evidence="1">Belongs to the short-chain dehydrogenases/reductases (SDR) family.</text>
</comment>
<evidence type="ECO:0000313" key="5">
    <source>
        <dbReference type="Proteomes" id="UP001321760"/>
    </source>
</evidence>
<dbReference type="PANTHER" id="PTHR43544:SF7">
    <property type="entry name" value="NADB-LER2"/>
    <property type="match status" value="1"/>
</dbReference>
<dbReference type="InterPro" id="IPR002347">
    <property type="entry name" value="SDR_fam"/>
</dbReference>
<dbReference type="Proteomes" id="UP001321760">
    <property type="component" value="Unassembled WGS sequence"/>
</dbReference>
<accession>A0AAV9GAZ8</accession>
<evidence type="ECO:0000313" key="4">
    <source>
        <dbReference type="EMBL" id="KAK4445269.1"/>
    </source>
</evidence>
<reference evidence="4" key="1">
    <citation type="journal article" date="2023" name="Mol. Phylogenet. Evol.">
        <title>Genome-scale phylogeny and comparative genomics of the fungal order Sordariales.</title>
        <authorList>
            <person name="Hensen N."/>
            <person name="Bonometti L."/>
            <person name="Westerberg I."/>
            <person name="Brannstrom I.O."/>
            <person name="Guillou S."/>
            <person name="Cros-Aarteil S."/>
            <person name="Calhoun S."/>
            <person name="Haridas S."/>
            <person name="Kuo A."/>
            <person name="Mondo S."/>
            <person name="Pangilinan J."/>
            <person name="Riley R."/>
            <person name="LaButti K."/>
            <person name="Andreopoulos B."/>
            <person name="Lipzen A."/>
            <person name="Chen C."/>
            <person name="Yan M."/>
            <person name="Daum C."/>
            <person name="Ng V."/>
            <person name="Clum A."/>
            <person name="Steindorff A."/>
            <person name="Ohm R.A."/>
            <person name="Martin F."/>
            <person name="Silar P."/>
            <person name="Natvig D.O."/>
            <person name="Lalanne C."/>
            <person name="Gautier V."/>
            <person name="Ament-Velasquez S.L."/>
            <person name="Kruys A."/>
            <person name="Hutchinson M.I."/>
            <person name="Powell A.J."/>
            <person name="Barry K."/>
            <person name="Miller A.N."/>
            <person name="Grigoriev I.V."/>
            <person name="Debuchy R."/>
            <person name="Gladieux P."/>
            <person name="Hiltunen Thoren M."/>
            <person name="Johannesson H."/>
        </authorList>
    </citation>
    <scope>NUCLEOTIDE SEQUENCE</scope>
    <source>
        <strain evidence="4">PSN243</strain>
    </source>
</reference>
<gene>
    <name evidence="4" type="ORF">QBC34DRAFT_307188</name>
</gene>
<sequence length="241" mass="25435">TPGIGKGYAELYLSRPNHTIIAGVRDPHASSAQSLKSLPSAQGSKLLVVKIDSASDTDALEAVKAIQAAGINHLDIVIANAGIIVFKEHVATLSLENFRKQFEVNTFGPVKLFQATAPLLKVSKNPKFVVVSSILGSTTDAVAFSARFGFAGYGASKAAVNHIVKRIHHENEWLTALALHPGAVGTDMGVTALDTLGPGAEWSVTVEESVKGQVKLIDEATRESTAENGGFLSFDGSVLRY</sequence>
<reference evidence="4" key="2">
    <citation type="submission" date="2023-05" db="EMBL/GenBank/DDBJ databases">
        <authorList>
            <consortium name="Lawrence Berkeley National Laboratory"/>
            <person name="Steindorff A."/>
            <person name="Hensen N."/>
            <person name="Bonometti L."/>
            <person name="Westerberg I."/>
            <person name="Brannstrom I.O."/>
            <person name="Guillou S."/>
            <person name="Cros-Aarteil S."/>
            <person name="Calhoun S."/>
            <person name="Haridas S."/>
            <person name="Kuo A."/>
            <person name="Mondo S."/>
            <person name="Pangilinan J."/>
            <person name="Riley R."/>
            <person name="Labutti K."/>
            <person name="Andreopoulos B."/>
            <person name="Lipzen A."/>
            <person name="Chen C."/>
            <person name="Yanf M."/>
            <person name="Daum C."/>
            <person name="Ng V."/>
            <person name="Clum A."/>
            <person name="Ohm R."/>
            <person name="Martin F."/>
            <person name="Silar P."/>
            <person name="Natvig D."/>
            <person name="Lalanne C."/>
            <person name="Gautier V."/>
            <person name="Ament-Velasquez S.L."/>
            <person name="Kruys A."/>
            <person name="Hutchinson M.I."/>
            <person name="Powell A.J."/>
            <person name="Barry K."/>
            <person name="Miller A.N."/>
            <person name="Grigoriev I.V."/>
            <person name="Debuchy R."/>
            <person name="Gladieux P."/>
            <person name="Thoren M.H."/>
            <person name="Johannesson H."/>
        </authorList>
    </citation>
    <scope>NUCLEOTIDE SEQUENCE</scope>
    <source>
        <strain evidence="4">PSN243</strain>
    </source>
</reference>
<dbReference type="SUPFAM" id="SSF51735">
    <property type="entry name" value="NAD(P)-binding Rossmann-fold domains"/>
    <property type="match status" value="1"/>
</dbReference>
<keyword evidence="2" id="KW-0521">NADP</keyword>
<evidence type="ECO:0000256" key="3">
    <source>
        <dbReference type="ARBA" id="ARBA00023002"/>
    </source>
</evidence>
<proteinExistence type="inferred from homology"/>
<dbReference type="Gene3D" id="3.40.50.720">
    <property type="entry name" value="NAD(P)-binding Rossmann-like Domain"/>
    <property type="match status" value="1"/>
</dbReference>
<dbReference type="GO" id="GO:0016491">
    <property type="term" value="F:oxidoreductase activity"/>
    <property type="evidence" value="ECO:0007669"/>
    <property type="project" value="UniProtKB-KW"/>
</dbReference>
<dbReference type="GO" id="GO:0005737">
    <property type="term" value="C:cytoplasm"/>
    <property type="evidence" value="ECO:0007669"/>
    <property type="project" value="TreeGrafter"/>
</dbReference>
<dbReference type="InterPro" id="IPR051468">
    <property type="entry name" value="Fungal_SecMetab_SDRs"/>
</dbReference>
<name>A0AAV9GAZ8_9PEZI</name>
<dbReference type="PANTHER" id="PTHR43544">
    <property type="entry name" value="SHORT-CHAIN DEHYDROGENASE/REDUCTASE"/>
    <property type="match status" value="1"/>
</dbReference>
<evidence type="ECO:0000256" key="2">
    <source>
        <dbReference type="ARBA" id="ARBA00022857"/>
    </source>
</evidence>
<dbReference type="PRINTS" id="PR00081">
    <property type="entry name" value="GDHRDH"/>
</dbReference>
<dbReference type="InterPro" id="IPR036291">
    <property type="entry name" value="NAD(P)-bd_dom_sf"/>
</dbReference>
<keyword evidence="5" id="KW-1185">Reference proteome</keyword>
<evidence type="ECO:0000256" key="1">
    <source>
        <dbReference type="ARBA" id="ARBA00006484"/>
    </source>
</evidence>
<dbReference type="EMBL" id="MU865967">
    <property type="protein sequence ID" value="KAK4445269.1"/>
    <property type="molecule type" value="Genomic_DNA"/>
</dbReference>